<evidence type="ECO:0000313" key="6">
    <source>
        <dbReference type="Proteomes" id="UP000007801"/>
    </source>
</evidence>
<evidence type="ECO:0000313" key="4">
    <source>
        <dbReference type="EMBL" id="KPU79700.1"/>
    </source>
</evidence>
<accession>A0A0P9APV3</accession>
<feature type="coiled-coil region" evidence="1">
    <location>
        <begin position="21"/>
        <end position="48"/>
    </location>
</feature>
<reference evidence="5 6" key="1">
    <citation type="journal article" date="2007" name="Nature">
        <title>Evolution of genes and genomes on the Drosophila phylogeny.</title>
        <authorList>
            <consortium name="Drosophila 12 Genomes Consortium"/>
            <person name="Clark A.G."/>
            <person name="Eisen M.B."/>
            <person name="Smith D.R."/>
            <person name="Bergman C.M."/>
            <person name="Oliver B."/>
            <person name="Markow T.A."/>
            <person name="Kaufman T.C."/>
            <person name="Kellis M."/>
            <person name="Gelbart W."/>
            <person name="Iyer V.N."/>
            <person name="Pollard D.A."/>
            <person name="Sackton T.B."/>
            <person name="Larracuente A.M."/>
            <person name="Singh N.D."/>
            <person name="Abad J.P."/>
            <person name="Abt D.N."/>
            <person name="Adryan B."/>
            <person name="Aguade M."/>
            <person name="Akashi H."/>
            <person name="Anderson W.W."/>
            <person name="Aquadro C.F."/>
            <person name="Ardell D.H."/>
            <person name="Arguello R."/>
            <person name="Artieri C.G."/>
            <person name="Barbash D.A."/>
            <person name="Barker D."/>
            <person name="Barsanti P."/>
            <person name="Batterham P."/>
            <person name="Batzoglou S."/>
            <person name="Begun D."/>
            <person name="Bhutkar A."/>
            <person name="Blanco E."/>
            <person name="Bosak S.A."/>
            <person name="Bradley R.K."/>
            <person name="Brand A.D."/>
            <person name="Brent M.R."/>
            <person name="Brooks A.N."/>
            <person name="Brown R.H."/>
            <person name="Butlin R.K."/>
            <person name="Caggese C."/>
            <person name="Calvi B.R."/>
            <person name="Bernardo de Carvalho A."/>
            <person name="Caspi A."/>
            <person name="Castrezana S."/>
            <person name="Celniker S.E."/>
            <person name="Chang J.L."/>
            <person name="Chapple C."/>
            <person name="Chatterji S."/>
            <person name="Chinwalla A."/>
            <person name="Civetta A."/>
            <person name="Clifton S.W."/>
            <person name="Comeron J.M."/>
            <person name="Costello J.C."/>
            <person name="Coyne J.A."/>
            <person name="Daub J."/>
            <person name="David R.G."/>
            <person name="Delcher A.L."/>
            <person name="Delehaunty K."/>
            <person name="Do C.B."/>
            <person name="Ebling H."/>
            <person name="Edwards K."/>
            <person name="Eickbush T."/>
            <person name="Evans J.D."/>
            <person name="Filipski A."/>
            <person name="Findeiss S."/>
            <person name="Freyhult E."/>
            <person name="Fulton L."/>
            <person name="Fulton R."/>
            <person name="Garcia A.C."/>
            <person name="Gardiner A."/>
            <person name="Garfield D.A."/>
            <person name="Garvin B.E."/>
            <person name="Gibson G."/>
            <person name="Gilbert D."/>
            <person name="Gnerre S."/>
            <person name="Godfrey J."/>
            <person name="Good R."/>
            <person name="Gotea V."/>
            <person name="Gravely B."/>
            <person name="Greenberg A.J."/>
            <person name="Griffiths-Jones S."/>
            <person name="Gross S."/>
            <person name="Guigo R."/>
            <person name="Gustafson E.A."/>
            <person name="Haerty W."/>
            <person name="Hahn M.W."/>
            <person name="Halligan D.L."/>
            <person name="Halpern A.L."/>
            <person name="Halter G.M."/>
            <person name="Han M.V."/>
            <person name="Heger A."/>
            <person name="Hillier L."/>
            <person name="Hinrichs A.S."/>
            <person name="Holmes I."/>
            <person name="Hoskins R.A."/>
            <person name="Hubisz M.J."/>
            <person name="Hultmark D."/>
            <person name="Huntley M.A."/>
            <person name="Jaffe D.B."/>
            <person name="Jagadeeshan S."/>
            <person name="Jeck W.R."/>
            <person name="Johnson J."/>
            <person name="Jones C.D."/>
            <person name="Jordan W.C."/>
            <person name="Karpen G.H."/>
            <person name="Kataoka E."/>
            <person name="Keightley P.D."/>
            <person name="Kheradpour P."/>
            <person name="Kirkness E.F."/>
            <person name="Koerich L.B."/>
            <person name="Kristiansen K."/>
            <person name="Kudrna D."/>
            <person name="Kulathinal R.J."/>
            <person name="Kumar S."/>
            <person name="Kwok R."/>
            <person name="Lander E."/>
            <person name="Langley C.H."/>
            <person name="Lapoint R."/>
            <person name="Lazzaro B.P."/>
            <person name="Lee S.J."/>
            <person name="Levesque L."/>
            <person name="Li R."/>
            <person name="Lin C.F."/>
            <person name="Lin M.F."/>
            <person name="Lindblad-Toh K."/>
            <person name="Llopart A."/>
            <person name="Long M."/>
            <person name="Low L."/>
            <person name="Lozovsky E."/>
            <person name="Lu J."/>
            <person name="Luo M."/>
            <person name="Machado C.A."/>
            <person name="Makalowski W."/>
            <person name="Marzo M."/>
            <person name="Matsuda M."/>
            <person name="Matzkin L."/>
            <person name="McAllister B."/>
            <person name="McBride C.S."/>
            <person name="McKernan B."/>
            <person name="McKernan K."/>
            <person name="Mendez-Lago M."/>
            <person name="Minx P."/>
            <person name="Mollenhauer M.U."/>
            <person name="Montooth K."/>
            <person name="Mount S.M."/>
            <person name="Mu X."/>
            <person name="Myers E."/>
            <person name="Negre B."/>
            <person name="Newfeld S."/>
            <person name="Nielsen R."/>
            <person name="Noor M.A."/>
            <person name="O'Grady P."/>
            <person name="Pachter L."/>
            <person name="Papaceit M."/>
            <person name="Parisi M.J."/>
            <person name="Parisi M."/>
            <person name="Parts L."/>
            <person name="Pedersen J.S."/>
            <person name="Pesole G."/>
            <person name="Phillippy A.M."/>
            <person name="Ponting C.P."/>
            <person name="Pop M."/>
            <person name="Porcelli D."/>
            <person name="Powell J.R."/>
            <person name="Prohaska S."/>
            <person name="Pruitt K."/>
            <person name="Puig M."/>
            <person name="Quesneville H."/>
            <person name="Ram K.R."/>
            <person name="Rand D."/>
            <person name="Rasmussen M.D."/>
            <person name="Reed L.K."/>
            <person name="Reenan R."/>
            <person name="Reily A."/>
            <person name="Remington K.A."/>
            <person name="Rieger T.T."/>
            <person name="Ritchie M.G."/>
            <person name="Robin C."/>
            <person name="Rogers Y.H."/>
            <person name="Rohde C."/>
            <person name="Rozas J."/>
            <person name="Rubenfield M.J."/>
            <person name="Ruiz A."/>
            <person name="Russo S."/>
            <person name="Salzberg S.L."/>
            <person name="Sanchez-Gracia A."/>
            <person name="Saranga D.J."/>
            <person name="Sato H."/>
            <person name="Schaeffer S.W."/>
            <person name="Schatz M.C."/>
            <person name="Schlenke T."/>
            <person name="Schwartz R."/>
            <person name="Segarra C."/>
            <person name="Singh R.S."/>
            <person name="Sirot L."/>
            <person name="Sirota M."/>
            <person name="Sisneros N.B."/>
            <person name="Smith C.D."/>
            <person name="Smith T.F."/>
            <person name="Spieth J."/>
            <person name="Stage D.E."/>
            <person name="Stark A."/>
            <person name="Stephan W."/>
            <person name="Strausberg R.L."/>
            <person name="Strempel S."/>
            <person name="Sturgill D."/>
            <person name="Sutton G."/>
            <person name="Sutton G.G."/>
            <person name="Tao W."/>
            <person name="Teichmann S."/>
            <person name="Tobari Y.N."/>
            <person name="Tomimura Y."/>
            <person name="Tsolas J.M."/>
            <person name="Valente V.L."/>
            <person name="Venter E."/>
            <person name="Venter J.C."/>
            <person name="Vicario S."/>
            <person name="Vieira F.G."/>
            <person name="Vilella A.J."/>
            <person name="Villasante A."/>
            <person name="Walenz B."/>
            <person name="Wang J."/>
            <person name="Wasserman M."/>
            <person name="Watts T."/>
            <person name="Wilson D."/>
            <person name="Wilson R.K."/>
            <person name="Wing R.A."/>
            <person name="Wolfner M.F."/>
            <person name="Wong A."/>
            <person name="Wong G.K."/>
            <person name="Wu C.I."/>
            <person name="Wu G."/>
            <person name="Yamamoto D."/>
            <person name="Yang H.P."/>
            <person name="Yang S.P."/>
            <person name="Yorke J.A."/>
            <person name="Yoshida K."/>
            <person name="Zdobnov E."/>
            <person name="Zhang P."/>
            <person name="Zhang Y."/>
            <person name="Zimin A.V."/>
            <person name="Baldwin J."/>
            <person name="Abdouelleil A."/>
            <person name="Abdulkadir J."/>
            <person name="Abebe A."/>
            <person name="Abera B."/>
            <person name="Abreu J."/>
            <person name="Acer S.C."/>
            <person name="Aftuck L."/>
            <person name="Alexander A."/>
            <person name="An P."/>
            <person name="Anderson E."/>
            <person name="Anderson S."/>
            <person name="Arachi H."/>
            <person name="Azer M."/>
            <person name="Bachantsang P."/>
            <person name="Barry A."/>
            <person name="Bayul T."/>
            <person name="Berlin A."/>
            <person name="Bessette D."/>
            <person name="Bloom T."/>
            <person name="Blye J."/>
            <person name="Boguslavskiy L."/>
            <person name="Bonnet C."/>
            <person name="Boukhgalter B."/>
            <person name="Bourzgui I."/>
            <person name="Brown A."/>
            <person name="Cahill P."/>
            <person name="Channer S."/>
            <person name="Cheshatsang Y."/>
            <person name="Chuda L."/>
            <person name="Citroen M."/>
            <person name="Collymore A."/>
            <person name="Cooke P."/>
            <person name="Costello M."/>
            <person name="D'Aco K."/>
            <person name="Daza R."/>
            <person name="De Haan G."/>
            <person name="DeGray S."/>
            <person name="DeMaso C."/>
            <person name="Dhargay N."/>
            <person name="Dooley K."/>
            <person name="Dooley E."/>
            <person name="Doricent M."/>
            <person name="Dorje P."/>
            <person name="Dorjee K."/>
            <person name="Dupes A."/>
            <person name="Elong R."/>
            <person name="Falk J."/>
            <person name="Farina A."/>
            <person name="Faro S."/>
            <person name="Ferguson D."/>
            <person name="Fisher S."/>
            <person name="Foley C.D."/>
            <person name="Franke A."/>
            <person name="Friedrich D."/>
            <person name="Gadbois L."/>
            <person name="Gearin G."/>
            <person name="Gearin C.R."/>
            <person name="Giannoukos G."/>
            <person name="Goode T."/>
            <person name="Graham J."/>
            <person name="Grandbois E."/>
            <person name="Grewal S."/>
            <person name="Gyaltsen K."/>
            <person name="Hafez N."/>
            <person name="Hagos B."/>
            <person name="Hall J."/>
            <person name="Henson C."/>
            <person name="Hollinger A."/>
            <person name="Honan T."/>
            <person name="Huard M.D."/>
            <person name="Hughes L."/>
            <person name="Hurhula B."/>
            <person name="Husby M.E."/>
            <person name="Kamat A."/>
            <person name="Kanga B."/>
            <person name="Kashin S."/>
            <person name="Khazanovich D."/>
            <person name="Kisner P."/>
            <person name="Lance K."/>
            <person name="Lara M."/>
            <person name="Lee W."/>
            <person name="Lennon N."/>
            <person name="Letendre F."/>
            <person name="LeVine R."/>
            <person name="Lipovsky A."/>
            <person name="Liu X."/>
            <person name="Liu J."/>
            <person name="Liu S."/>
            <person name="Lokyitsang T."/>
            <person name="Lokyitsang Y."/>
            <person name="Lubonja R."/>
            <person name="Lui A."/>
            <person name="MacDonald P."/>
            <person name="Magnisalis V."/>
            <person name="Maru K."/>
            <person name="Matthews C."/>
            <person name="McCusker W."/>
            <person name="McDonough S."/>
            <person name="Mehta T."/>
            <person name="Meldrim J."/>
            <person name="Meneus L."/>
            <person name="Mihai O."/>
            <person name="Mihalev A."/>
            <person name="Mihova T."/>
            <person name="Mittelman R."/>
            <person name="Mlenga V."/>
            <person name="Montmayeur A."/>
            <person name="Mulrain L."/>
            <person name="Navidi A."/>
            <person name="Naylor J."/>
            <person name="Negash T."/>
            <person name="Nguyen T."/>
            <person name="Nguyen N."/>
            <person name="Nicol R."/>
            <person name="Norbu C."/>
            <person name="Norbu N."/>
            <person name="Novod N."/>
            <person name="O'Neill B."/>
            <person name="Osman S."/>
            <person name="Markiewicz E."/>
            <person name="Oyono O.L."/>
            <person name="Patti C."/>
            <person name="Phunkhang P."/>
            <person name="Pierre F."/>
            <person name="Priest M."/>
            <person name="Raghuraman S."/>
            <person name="Rege F."/>
            <person name="Reyes R."/>
            <person name="Rise C."/>
            <person name="Rogov P."/>
            <person name="Ross K."/>
            <person name="Ryan E."/>
            <person name="Settipalli S."/>
            <person name="Shea T."/>
            <person name="Sherpa N."/>
            <person name="Shi L."/>
            <person name="Shih D."/>
            <person name="Sparrow T."/>
            <person name="Spaulding J."/>
            <person name="Stalker J."/>
            <person name="Stange-Thomann N."/>
            <person name="Stavropoulos S."/>
            <person name="Stone C."/>
            <person name="Strader C."/>
            <person name="Tesfaye S."/>
            <person name="Thomson T."/>
            <person name="Thoulutsang Y."/>
            <person name="Thoulutsang D."/>
            <person name="Topham K."/>
            <person name="Topping I."/>
            <person name="Tsamla T."/>
            <person name="Vassiliev H."/>
            <person name="Vo A."/>
            <person name="Wangchuk T."/>
            <person name="Wangdi T."/>
            <person name="Weiand M."/>
            <person name="Wilkinson J."/>
            <person name="Wilson A."/>
            <person name="Yadav S."/>
            <person name="Young G."/>
            <person name="Yu Q."/>
            <person name="Zembek L."/>
            <person name="Zhong D."/>
            <person name="Zimmer A."/>
            <person name="Zwirko Z."/>
            <person name="Jaffe D.B."/>
            <person name="Alvarez P."/>
            <person name="Brockman W."/>
            <person name="Butler J."/>
            <person name="Chin C."/>
            <person name="Gnerre S."/>
            <person name="Grabherr M."/>
            <person name="Kleber M."/>
            <person name="Mauceli E."/>
            <person name="MacCallum I."/>
        </authorList>
    </citation>
    <scope>NUCLEOTIDE SEQUENCE [LARGE SCALE GENOMIC DNA]</scope>
    <source>
        <strain evidence="5">TSC#14024-0371.13</strain>
        <strain evidence="6">Tucson 14024-0371.13</strain>
    </source>
</reference>
<reference evidence="5" key="2">
    <citation type="journal article" date="2008" name="Bioinformatics">
        <title>Assembly reconciliation.</title>
        <authorList>
            <person name="Zimin A.V."/>
            <person name="Smith D.R."/>
            <person name="Sutton G."/>
            <person name="Yorke J.A."/>
        </authorList>
    </citation>
    <scope>NUCLEOTIDE SEQUENCE</scope>
    <source>
        <strain evidence="5">TSC#14024-0371.13</strain>
    </source>
</reference>
<name>A0A0P9APV3_DROAN</name>
<dbReference type="Pfam" id="PF16064">
    <property type="entry name" value="DUF4806"/>
    <property type="match status" value="1"/>
</dbReference>
<dbReference type="EMBL" id="CH902617">
    <property type="protein sequence ID" value="KPU79700.1"/>
    <property type="molecule type" value="Genomic_DNA"/>
</dbReference>
<dbReference type="EMBL" id="CH902617">
    <property type="protein sequence ID" value="KPU79701.1"/>
    <property type="molecule type" value="Genomic_DNA"/>
</dbReference>
<dbReference type="AlphaFoldDB" id="A0A0P9APV3"/>
<organism evidence="5 6">
    <name type="scientific">Drosophila ananassae</name>
    <name type="common">Fruit fly</name>
    <dbReference type="NCBI Taxonomy" id="7217"/>
    <lineage>
        <taxon>Eukaryota</taxon>
        <taxon>Metazoa</taxon>
        <taxon>Ecdysozoa</taxon>
        <taxon>Arthropoda</taxon>
        <taxon>Hexapoda</taxon>
        <taxon>Insecta</taxon>
        <taxon>Pterygota</taxon>
        <taxon>Neoptera</taxon>
        <taxon>Endopterygota</taxon>
        <taxon>Diptera</taxon>
        <taxon>Brachycera</taxon>
        <taxon>Muscomorpha</taxon>
        <taxon>Ephydroidea</taxon>
        <taxon>Drosophilidae</taxon>
        <taxon>Drosophila</taxon>
        <taxon>Sophophora</taxon>
    </lineage>
</organism>
<evidence type="ECO:0000256" key="2">
    <source>
        <dbReference type="SAM" id="MobiDB-lite"/>
    </source>
</evidence>
<evidence type="ECO:0000256" key="1">
    <source>
        <dbReference type="SAM" id="Coils"/>
    </source>
</evidence>
<feature type="region of interest" description="Disordered" evidence="2">
    <location>
        <begin position="362"/>
        <end position="383"/>
    </location>
</feature>
<keyword evidence="6" id="KW-1185">Reference proteome</keyword>
<dbReference type="GeneID" id="26515316"/>
<keyword evidence="1" id="KW-0175">Coiled coil</keyword>
<reference evidence="5" key="3">
    <citation type="submission" date="2015-10" db="EMBL/GenBank/DDBJ databases">
        <authorList>
            <consortium name="FlyBase"/>
        </authorList>
    </citation>
    <scope>NUCLEOTIDE SEQUENCE</scope>
    <source>
        <strain evidence="5">TSC#14024-0371.13</strain>
    </source>
</reference>
<evidence type="ECO:0000259" key="3">
    <source>
        <dbReference type="Pfam" id="PF16064"/>
    </source>
</evidence>
<dbReference type="KEGG" id="dan:26515316"/>
<feature type="compositionally biased region" description="Acidic residues" evidence="2">
    <location>
        <begin position="370"/>
        <end position="383"/>
    </location>
</feature>
<evidence type="ECO:0000313" key="5">
    <source>
        <dbReference type="EMBL" id="KPU79701.1"/>
    </source>
</evidence>
<dbReference type="Proteomes" id="UP000007801">
    <property type="component" value="Unassembled WGS sequence"/>
</dbReference>
<dbReference type="InterPro" id="IPR032071">
    <property type="entry name" value="DUF4806"/>
</dbReference>
<dbReference type="OrthoDB" id="8032802at2759"/>
<feature type="domain" description="DUF4806" evidence="3">
    <location>
        <begin position="74"/>
        <end position="156"/>
    </location>
</feature>
<gene>
    <name evidence="5" type="primary">Dana\GF27907</name>
    <name evidence="5" type="ORF">GF27907</name>
</gene>
<sequence length="383" mass="44069">MAEGSNTLRHDQQQPTVERILAVVRDENKRMHEEVRTLRNQLKDLTGAVAIQSAYMQEYMKQQFMPQKPATKTVTKFKFPLESESDLVDIENAITEDNRQDCVAQMRSNIFKVGTLSSSLTNILSEEMVVNYNIEGMHGKKQLRCYTNFLNALLDAIKLYDASEPAIKQLGRAISNVKDKVSRNKIKLEKNLNSTEVVYLGSTPIDYDDNYDDADVMPSKDDDEDFNAKQIITKKEQEYLITELVDESVSKLNEIEFPLQTNADLEEVDNEIANGKKIEYTAKLKYLLSGDILPRTLKNVISKDLIYDSQSRSKKRNLRNIKIWKYEHFEDALLDVIQELHPKEAAKPLLLKSLAAIRKHDNKKQKNNDDDYVSDEEDPLMDI</sequence>
<proteinExistence type="predicted"/>
<protein>
    <submittedName>
        <fullName evidence="4">Uncharacterized protein, isoform A</fullName>
    </submittedName>
    <submittedName>
        <fullName evidence="5">Uncharacterized protein, isoform B</fullName>
    </submittedName>
</protein>